<protein>
    <submittedName>
        <fullName evidence="2">Uncharacterized protein</fullName>
    </submittedName>
</protein>
<evidence type="ECO:0000313" key="2">
    <source>
        <dbReference type="EMBL" id="QJA46662.1"/>
    </source>
</evidence>
<feature type="compositionally biased region" description="Basic and acidic residues" evidence="1">
    <location>
        <begin position="26"/>
        <end position="41"/>
    </location>
</feature>
<reference evidence="2" key="1">
    <citation type="submission" date="2020-03" db="EMBL/GenBank/DDBJ databases">
        <title>The deep terrestrial virosphere.</title>
        <authorList>
            <person name="Holmfeldt K."/>
            <person name="Nilsson E."/>
            <person name="Simone D."/>
            <person name="Lopez-Fernandez M."/>
            <person name="Wu X."/>
            <person name="de Brujin I."/>
            <person name="Lundin D."/>
            <person name="Andersson A."/>
            <person name="Bertilsson S."/>
            <person name="Dopson M."/>
        </authorList>
    </citation>
    <scope>NUCLEOTIDE SEQUENCE</scope>
    <source>
        <strain evidence="3">MM415B01016</strain>
        <strain evidence="2">TM448A00494</strain>
    </source>
</reference>
<organism evidence="2">
    <name type="scientific">viral metagenome</name>
    <dbReference type="NCBI Taxonomy" id="1070528"/>
    <lineage>
        <taxon>unclassified sequences</taxon>
        <taxon>metagenomes</taxon>
        <taxon>organismal metagenomes</taxon>
    </lineage>
</organism>
<dbReference type="EMBL" id="MT141426">
    <property type="protein sequence ID" value="QJA60962.1"/>
    <property type="molecule type" value="Genomic_DNA"/>
</dbReference>
<evidence type="ECO:0000313" key="3">
    <source>
        <dbReference type="EMBL" id="QJA60962.1"/>
    </source>
</evidence>
<accession>A0A6H1ZGR2</accession>
<feature type="region of interest" description="Disordered" evidence="1">
    <location>
        <begin position="26"/>
        <end position="48"/>
    </location>
</feature>
<evidence type="ECO:0000256" key="1">
    <source>
        <dbReference type="SAM" id="MobiDB-lite"/>
    </source>
</evidence>
<sequence>MAADPYPINTLSDRYRYKEIEIEIGEGEGKARGKSRSKGEKEEEEDFRASLSQLADAVAAETSHRLWRKGEIDINVSSIWTSVLDSPLDEVPS</sequence>
<proteinExistence type="predicted"/>
<dbReference type="AlphaFoldDB" id="A0A6H1ZGR2"/>
<dbReference type="EMBL" id="MT144018">
    <property type="protein sequence ID" value="QJA46662.1"/>
    <property type="molecule type" value="Genomic_DNA"/>
</dbReference>
<gene>
    <name evidence="3" type="ORF">MM415B01016_0031</name>
    <name evidence="2" type="ORF">TM448A00494_0009</name>
</gene>
<name>A0A6H1ZGR2_9ZZZZ</name>